<keyword evidence="3" id="KW-1185">Reference proteome</keyword>
<dbReference type="Proteomes" id="UP000245870">
    <property type="component" value="Unassembled WGS sequence"/>
</dbReference>
<dbReference type="AlphaFoldDB" id="A0A2U0U1C2"/>
<gene>
    <name evidence="2" type="ORF">C7379_1199</name>
</gene>
<feature type="region of interest" description="Disordered" evidence="1">
    <location>
        <begin position="49"/>
        <end position="78"/>
    </location>
</feature>
<proteinExistence type="predicted"/>
<sequence>MNTKDKKISNAADDRRTYLSPRTEITKMDTNASMMETWSIPRDGYDAGVANGKKWQGDDLDSWDEEDANDENNWGSVW</sequence>
<comment type="caution">
    <text evidence="2">The sequence shown here is derived from an EMBL/GenBank/DDBJ whole genome shotgun (WGS) entry which is preliminary data.</text>
</comment>
<reference evidence="2 3" key="1">
    <citation type="submission" date="2018-05" db="EMBL/GenBank/DDBJ databases">
        <title>Genomic Encyclopedia of Type Strains, Phase IV (KMG-IV): sequencing the most valuable type-strain genomes for metagenomic binning, comparative biology and taxonomic classification.</title>
        <authorList>
            <person name="Goeker M."/>
        </authorList>
    </citation>
    <scope>NUCLEOTIDE SEQUENCE [LARGE SCALE GENOMIC DNA]</scope>
    <source>
        <strain evidence="2 3">DSM 100333</strain>
    </source>
</reference>
<protein>
    <submittedName>
        <fullName evidence="2">Uncharacterized protein</fullName>
    </submittedName>
</protein>
<evidence type="ECO:0000313" key="2">
    <source>
        <dbReference type="EMBL" id="PVX49750.1"/>
    </source>
</evidence>
<accession>A0A2U0U1C2</accession>
<evidence type="ECO:0000313" key="3">
    <source>
        <dbReference type="Proteomes" id="UP000245870"/>
    </source>
</evidence>
<feature type="compositionally biased region" description="Acidic residues" evidence="1">
    <location>
        <begin position="58"/>
        <end position="70"/>
    </location>
</feature>
<evidence type="ECO:0000256" key="1">
    <source>
        <dbReference type="SAM" id="MobiDB-lite"/>
    </source>
</evidence>
<organism evidence="2 3">
    <name type="scientific">Hallella colorans</name>
    <dbReference type="NCBI Taxonomy" id="1703337"/>
    <lineage>
        <taxon>Bacteria</taxon>
        <taxon>Pseudomonadati</taxon>
        <taxon>Bacteroidota</taxon>
        <taxon>Bacteroidia</taxon>
        <taxon>Bacteroidales</taxon>
        <taxon>Prevotellaceae</taxon>
        <taxon>Hallella</taxon>
    </lineage>
</organism>
<dbReference type="OrthoDB" id="1079295at2"/>
<name>A0A2U0U1C2_9BACT</name>
<dbReference type="RefSeq" id="WP_116617111.1">
    <property type="nucleotide sequence ID" value="NZ_QENY01000019.1"/>
</dbReference>
<dbReference type="EMBL" id="QENY01000019">
    <property type="protein sequence ID" value="PVX49750.1"/>
    <property type="molecule type" value="Genomic_DNA"/>
</dbReference>